<organism evidence="2 3">
    <name type="scientific">Desulfomonile tiedjei</name>
    <dbReference type="NCBI Taxonomy" id="2358"/>
    <lineage>
        <taxon>Bacteria</taxon>
        <taxon>Pseudomonadati</taxon>
        <taxon>Thermodesulfobacteriota</taxon>
        <taxon>Desulfomonilia</taxon>
        <taxon>Desulfomonilales</taxon>
        <taxon>Desulfomonilaceae</taxon>
        <taxon>Desulfomonile</taxon>
    </lineage>
</organism>
<dbReference type="Gene3D" id="3.30.700.10">
    <property type="entry name" value="Glycoprotein, Type 4 Pilin"/>
    <property type="match status" value="1"/>
</dbReference>
<evidence type="ECO:0000313" key="3">
    <source>
        <dbReference type="Proteomes" id="UP000807825"/>
    </source>
</evidence>
<proteinExistence type="predicted"/>
<reference evidence="2" key="1">
    <citation type="submission" date="2020-07" db="EMBL/GenBank/DDBJ databases">
        <title>Huge and variable diversity of episymbiotic CPR bacteria and DPANN archaea in groundwater ecosystems.</title>
        <authorList>
            <person name="He C.Y."/>
            <person name="Keren R."/>
            <person name="Whittaker M."/>
            <person name="Farag I.F."/>
            <person name="Doudna J."/>
            <person name="Cate J.H.D."/>
            <person name="Banfield J.F."/>
        </authorList>
    </citation>
    <scope>NUCLEOTIDE SEQUENCE</scope>
    <source>
        <strain evidence="2">NC_groundwater_1664_Pr3_B-0.1um_52_9</strain>
    </source>
</reference>
<dbReference type="Proteomes" id="UP000807825">
    <property type="component" value="Unassembled WGS sequence"/>
</dbReference>
<dbReference type="AlphaFoldDB" id="A0A9D6Z3H4"/>
<dbReference type="InterPro" id="IPR045584">
    <property type="entry name" value="Pilin-like"/>
</dbReference>
<protein>
    <submittedName>
        <fullName evidence="2">Prepilin-type N-terminal cleavage/methylation domain-containing protein</fullName>
    </submittedName>
</protein>
<dbReference type="InterPro" id="IPR012902">
    <property type="entry name" value="N_methyl_site"/>
</dbReference>
<name>A0A9D6Z3H4_9BACT</name>
<dbReference type="Pfam" id="PF07963">
    <property type="entry name" value="N_methyl"/>
    <property type="match status" value="1"/>
</dbReference>
<dbReference type="SUPFAM" id="SSF54523">
    <property type="entry name" value="Pili subunits"/>
    <property type="match status" value="1"/>
</dbReference>
<comment type="caution">
    <text evidence="2">The sequence shown here is derived from an EMBL/GenBank/DDBJ whole genome shotgun (WGS) entry which is preliminary data.</text>
</comment>
<keyword evidence="1" id="KW-0472">Membrane</keyword>
<keyword evidence="1" id="KW-1133">Transmembrane helix</keyword>
<accession>A0A9D6Z3H4</accession>
<dbReference type="EMBL" id="JACRDE010000280">
    <property type="protein sequence ID" value="MBI5249899.1"/>
    <property type="molecule type" value="Genomic_DNA"/>
</dbReference>
<sequence length="210" mass="22460">MRNVKGFTLIELMVVVAIIGIILAIAIPYYISYKRTSCDRSADADIRKISAAVERLGNELVDLNLKFDADTTAQQLAVQNLLTYMVGPYYGFRGGSKKCEVLIRMGVDGTRYSIEGCSMKGSHPAGSGTRYLYRAPVAGGGDLPATVSTSGLCTNASSRSATVFNAYPFDDGTEYCYTESMVDPTGGAGTYAFTSRTPRSIDCKSIGGSD</sequence>
<evidence type="ECO:0000313" key="2">
    <source>
        <dbReference type="EMBL" id="MBI5249899.1"/>
    </source>
</evidence>
<evidence type="ECO:0000256" key="1">
    <source>
        <dbReference type="SAM" id="Phobius"/>
    </source>
</evidence>
<keyword evidence="1" id="KW-0812">Transmembrane</keyword>
<dbReference type="NCBIfam" id="TIGR02532">
    <property type="entry name" value="IV_pilin_GFxxxE"/>
    <property type="match status" value="1"/>
</dbReference>
<dbReference type="PROSITE" id="PS00409">
    <property type="entry name" value="PROKAR_NTER_METHYL"/>
    <property type="match status" value="1"/>
</dbReference>
<feature type="transmembrane region" description="Helical" evidence="1">
    <location>
        <begin position="12"/>
        <end position="31"/>
    </location>
</feature>
<gene>
    <name evidence="2" type="ORF">HY912_10430</name>
</gene>